<feature type="non-terminal residue" evidence="1">
    <location>
        <position position="1"/>
    </location>
</feature>
<feature type="non-terminal residue" evidence="1">
    <location>
        <position position="123"/>
    </location>
</feature>
<gene>
    <name evidence="1" type="ORF">g.2796</name>
</gene>
<organism evidence="1">
    <name type="scientific">Homalodisca liturata</name>
    <dbReference type="NCBI Taxonomy" id="320908"/>
    <lineage>
        <taxon>Eukaryota</taxon>
        <taxon>Metazoa</taxon>
        <taxon>Ecdysozoa</taxon>
        <taxon>Arthropoda</taxon>
        <taxon>Hexapoda</taxon>
        <taxon>Insecta</taxon>
        <taxon>Pterygota</taxon>
        <taxon>Neoptera</taxon>
        <taxon>Paraneoptera</taxon>
        <taxon>Hemiptera</taxon>
        <taxon>Auchenorrhyncha</taxon>
        <taxon>Membracoidea</taxon>
        <taxon>Cicadellidae</taxon>
        <taxon>Cicadellinae</taxon>
        <taxon>Proconiini</taxon>
        <taxon>Homalodisca</taxon>
    </lineage>
</organism>
<reference evidence="1" key="1">
    <citation type="submission" date="2015-11" db="EMBL/GenBank/DDBJ databases">
        <title>De novo transcriptome assembly of four potential Pierce s Disease insect vectors from Arizona vineyards.</title>
        <authorList>
            <person name="Tassone E.E."/>
        </authorList>
    </citation>
    <scope>NUCLEOTIDE SEQUENCE</scope>
</reference>
<name>A0A1B6JZR6_9HEMI</name>
<dbReference type="AlphaFoldDB" id="A0A1B6JZR6"/>
<protein>
    <submittedName>
        <fullName evidence="1">Uncharacterized protein</fullName>
    </submittedName>
</protein>
<accession>A0A1B6JZR6</accession>
<evidence type="ECO:0000313" key="1">
    <source>
        <dbReference type="EMBL" id="JAT04700.1"/>
    </source>
</evidence>
<sequence>KEKVSNLHHIHLWAVRYNLFVEQTKSNYVEARKTYKKAIIHARLNFNAEYISSASNSCKAAWEIINRYKGSSNACKISHTLTPDDFNYTFIATVKEASNQVSRSIAVSGQLVSDYQVPPLRFL</sequence>
<proteinExistence type="predicted"/>
<dbReference type="EMBL" id="GECU01003007">
    <property type="protein sequence ID" value="JAT04700.1"/>
    <property type="molecule type" value="Transcribed_RNA"/>
</dbReference>